<feature type="transmembrane region" description="Helical" evidence="1">
    <location>
        <begin position="748"/>
        <end position="767"/>
    </location>
</feature>
<evidence type="ECO:0000256" key="1">
    <source>
        <dbReference type="SAM" id="Phobius"/>
    </source>
</evidence>
<dbReference type="EMBL" id="GG662704">
    <property type="protein sequence ID" value="EAR95502.2"/>
    <property type="molecule type" value="Genomic_DNA"/>
</dbReference>
<dbReference type="KEGG" id="tet:TTHERM_00079060"/>
<gene>
    <name evidence="2" type="ORF">TTHERM_00079060</name>
</gene>
<dbReference type="Proteomes" id="UP000009168">
    <property type="component" value="Unassembled WGS sequence"/>
</dbReference>
<sequence length="768" mass="92322">MIAFNSNFEILNWQRIKLSDFKTLKLECSGGKTQFENNKINQMIDFVNIFQLEIDHLYIQFNEFNIQKHQVFIDFVIKNLIAKYAEQITNLTIVNFTQLLSKKKQGSSKNGILLDLLLPLKNLKQVQIEHSYQQFQIEKGNMLQEILDVFTSNNQFRTIEYLSIMQDNTEFEDESFRSKKNEMMRFQNKIIQMIATLKSLKNLQISILNMNFNQDFYKSAYQKITEMESLEQVGLDLWSKNCSLKQQIQNLKYLTKFAKSLKEITFLSDNYCKPGDIKQLKELLLQFENIEDLCIKGVKFQQKPQLESFLSYFNSYNNLKNITLDFSDSPIDILDMNQLLYQNLKDCSQIEELNLVYPSEHFFSKKDYLDLQTLLFSMEKTLKYLSFQVSVLEDCKEGYETFRNIINLKNLKIFQFQFEDNVIKLDAVKDEVENVRRIKTFLMNNYEKYTFLINVEFNILFQMQDLKNLQINERSLPYMQFSLDNLINHLQQFQLESFTIIHYYQQMFQNEMIKIINMNKLSLKHLNCYLYDRIETLPNVISIKTYGQSPEMAYNILKKLPSIVRFDGSIKPIYLRYPGFYKVLFIWRISQYQAGNVSSSNYLLLVDKTFHFIPGRFSSLGSFNRFLKNILKIILNFLFVCLFVFALSINNYFYLKTYQLFFQIHQNCIAYYLKYFEIQQYFQQLQSNKFQINQLPQLIYSFKYFQQDRYFQDKQNLNFYICLKFFIFYFQIKLLSIFHNFIFEVYSSMLQIFFNNLVYFNLEILIIF</sequence>
<name>Q23FV8_TETTS</name>
<protein>
    <submittedName>
        <fullName evidence="2">Transmembrane protein, putative</fullName>
    </submittedName>
</protein>
<feature type="transmembrane region" description="Helical" evidence="1">
    <location>
        <begin position="633"/>
        <end position="655"/>
    </location>
</feature>
<keyword evidence="1" id="KW-0472">Membrane</keyword>
<accession>Q23FV8</accession>
<reference evidence="3" key="1">
    <citation type="journal article" date="2006" name="PLoS Biol.">
        <title>Macronuclear genome sequence of the ciliate Tetrahymena thermophila, a model eukaryote.</title>
        <authorList>
            <person name="Eisen J.A."/>
            <person name="Coyne R.S."/>
            <person name="Wu M."/>
            <person name="Wu D."/>
            <person name="Thiagarajan M."/>
            <person name="Wortman J.R."/>
            <person name="Badger J.H."/>
            <person name="Ren Q."/>
            <person name="Amedeo P."/>
            <person name="Jones K.M."/>
            <person name="Tallon L.J."/>
            <person name="Delcher A.L."/>
            <person name="Salzberg S.L."/>
            <person name="Silva J.C."/>
            <person name="Haas B.J."/>
            <person name="Majoros W.H."/>
            <person name="Farzad M."/>
            <person name="Carlton J.M."/>
            <person name="Smith R.K. Jr."/>
            <person name="Garg J."/>
            <person name="Pearlman R.E."/>
            <person name="Karrer K.M."/>
            <person name="Sun L."/>
            <person name="Manning G."/>
            <person name="Elde N.C."/>
            <person name="Turkewitz A.P."/>
            <person name="Asai D.J."/>
            <person name="Wilkes D.E."/>
            <person name="Wang Y."/>
            <person name="Cai H."/>
            <person name="Collins K."/>
            <person name="Stewart B.A."/>
            <person name="Lee S.R."/>
            <person name="Wilamowska K."/>
            <person name="Weinberg Z."/>
            <person name="Ruzzo W.L."/>
            <person name="Wloga D."/>
            <person name="Gaertig J."/>
            <person name="Frankel J."/>
            <person name="Tsao C.-C."/>
            <person name="Gorovsky M.A."/>
            <person name="Keeling P.J."/>
            <person name="Waller R.F."/>
            <person name="Patron N.J."/>
            <person name="Cherry J.M."/>
            <person name="Stover N.A."/>
            <person name="Krieger C.J."/>
            <person name="del Toro C."/>
            <person name="Ryder H.F."/>
            <person name="Williamson S.C."/>
            <person name="Barbeau R.A."/>
            <person name="Hamilton E.P."/>
            <person name="Orias E."/>
        </authorList>
    </citation>
    <scope>NUCLEOTIDE SEQUENCE [LARGE SCALE GENOMIC DNA]</scope>
    <source>
        <strain evidence="3">SB210</strain>
    </source>
</reference>
<dbReference type="GeneID" id="7845585"/>
<dbReference type="RefSeq" id="XP_001015747.2">
    <property type="nucleotide sequence ID" value="XM_001015747.2"/>
</dbReference>
<keyword evidence="1" id="KW-1133">Transmembrane helix</keyword>
<dbReference type="HOGENOM" id="CLU_1071488_0_0_1"/>
<evidence type="ECO:0000313" key="3">
    <source>
        <dbReference type="Proteomes" id="UP000009168"/>
    </source>
</evidence>
<dbReference type="InParanoid" id="Q23FV8"/>
<dbReference type="AlphaFoldDB" id="Q23FV8"/>
<proteinExistence type="predicted"/>
<organism evidence="2 3">
    <name type="scientific">Tetrahymena thermophila (strain SB210)</name>
    <dbReference type="NCBI Taxonomy" id="312017"/>
    <lineage>
        <taxon>Eukaryota</taxon>
        <taxon>Sar</taxon>
        <taxon>Alveolata</taxon>
        <taxon>Ciliophora</taxon>
        <taxon>Intramacronucleata</taxon>
        <taxon>Oligohymenophorea</taxon>
        <taxon>Hymenostomatida</taxon>
        <taxon>Tetrahymenina</taxon>
        <taxon>Tetrahymenidae</taxon>
        <taxon>Tetrahymena</taxon>
    </lineage>
</organism>
<feature type="transmembrane region" description="Helical" evidence="1">
    <location>
        <begin position="717"/>
        <end position="742"/>
    </location>
</feature>
<keyword evidence="1 2" id="KW-0812">Transmembrane</keyword>
<evidence type="ECO:0000313" key="2">
    <source>
        <dbReference type="EMBL" id="EAR95502.2"/>
    </source>
</evidence>
<keyword evidence="3" id="KW-1185">Reference proteome</keyword>